<organism evidence="10 11">
    <name type="scientific">Acromyrmex insinuator</name>
    <dbReference type="NCBI Taxonomy" id="230686"/>
    <lineage>
        <taxon>Eukaryota</taxon>
        <taxon>Metazoa</taxon>
        <taxon>Ecdysozoa</taxon>
        <taxon>Arthropoda</taxon>
        <taxon>Hexapoda</taxon>
        <taxon>Insecta</taxon>
        <taxon>Pterygota</taxon>
        <taxon>Neoptera</taxon>
        <taxon>Endopterygota</taxon>
        <taxon>Hymenoptera</taxon>
        <taxon>Apocrita</taxon>
        <taxon>Aculeata</taxon>
        <taxon>Formicoidea</taxon>
        <taxon>Formicidae</taxon>
        <taxon>Myrmicinae</taxon>
        <taxon>Acromyrmex</taxon>
    </lineage>
</organism>
<evidence type="ECO:0000256" key="6">
    <source>
        <dbReference type="ARBA" id="ARBA00023274"/>
    </source>
</evidence>
<dbReference type="PANTHER" id="PTHR11362:SF133">
    <property type="entry name" value="LARGE RIBOSOMAL SUBUNIT PROTEIN ML38"/>
    <property type="match status" value="1"/>
</dbReference>
<feature type="non-terminal residue" evidence="10">
    <location>
        <position position="411"/>
    </location>
</feature>
<evidence type="ECO:0000256" key="5">
    <source>
        <dbReference type="ARBA" id="ARBA00023128"/>
    </source>
</evidence>
<keyword evidence="4" id="KW-0175">Coiled coil</keyword>
<dbReference type="Proteomes" id="UP000667349">
    <property type="component" value="Unassembled WGS sequence"/>
</dbReference>
<dbReference type="GO" id="GO:0005743">
    <property type="term" value="C:mitochondrial inner membrane"/>
    <property type="evidence" value="ECO:0007669"/>
    <property type="project" value="UniProtKB-ARBA"/>
</dbReference>
<evidence type="ECO:0000313" key="11">
    <source>
        <dbReference type="Proteomes" id="UP000667349"/>
    </source>
</evidence>
<keyword evidence="2" id="KW-0809">Transit peptide</keyword>
<keyword evidence="3" id="KW-0689">Ribosomal protein</keyword>
<proteinExistence type="inferred from homology"/>
<dbReference type="CDD" id="cd00866">
    <property type="entry name" value="PEBP_euk"/>
    <property type="match status" value="1"/>
</dbReference>
<evidence type="ECO:0000256" key="1">
    <source>
        <dbReference type="ARBA" id="ARBA00004173"/>
    </source>
</evidence>
<dbReference type="AlphaFoldDB" id="A0A836JAT3"/>
<protein>
    <recommendedName>
        <fullName evidence="8">Large ribosomal subunit protein mL38</fullName>
    </recommendedName>
    <alternativeName>
        <fullName evidence="9">39S ribosomal protein L38, mitochondrial</fullName>
    </alternativeName>
</protein>
<evidence type="ECO:0000256" key="3">
    <source>
        <dbReference type="ARBA" id="ARBA00022980"/>
    </source>
</evidence>
<reference evidence="10" key="1">
    <citation type="submission" date="2020-02" db="EMBL/GenBank/DDBJ databases">
        <title>Relaxed selection underlies rapid genomic changes in the transitions from sociality to social parasitism in ants.</title>
        <authorList>
            <person name="Bi X."/>
        </authorList>
    </citation>
    <scope>NUCLEOTIDE SEQUENCE</scope>
    <source>
        <strain evidence="10">BGI-DK2013a</strain>
        <tissue evidence="10">Whole body</tissue>
    </source>
</reference>
<evidence type="ECO:0000256" key="8">
    <source>
        <dbReference type="ARBA" id="ARBA00039444"/>
    </source>
</evidence>
<comment type="similarity">
    <text evidence="7">Belongs to the phosphatidylethanolamine-binding protein family. Mitochondrion-specific ribosomal protein mL38 subfamily.</text>
</comment>
<dbReference type="SUPFAM" id="SSF49777">
    <property type="entry name" value="PEBP-like"/>
    <property type="match status" value="1"/>
</dbReference>
<dbReference type="Gene3D" id="3.90.280.10">
    <property type="entry name" value="PEBP-like"/>
    <property type="match status" value="1"/>
</dbReference>
<comment type="subcellular location">
    <subcellularLocation>
        <location evidence="1">Mitochondrion</location>
    </subcellularLocation>
</comment>
<dbReference type="Pfam" id="PF01161">
    <property type="entry name" value="PBP"/>
    <property type="match status" value="1"/>
</dbReference>
<gene>
    <name evidence="10" type="primary">Mrpl38</name>
    <name evidence="10" type="ORF">G6Z75_0000564</name>
</gene>
<evidence type="ECO:0000313" key="10">
    <source>
        <dbReference type="EMBL" id="KAG5313623.1"/>
    </source>
</evidence>
<comment type="caution">
    <text evidence="10">The sequence shown here is derived from an EMBL/GenBank/DDBJ whole genome shotgun (WGS) entry which is preliminary data.</text>
</comment>
<keyword evidence="6" id="KW-0687">Ribonucleoprotein</keyword>
<keyword evidence="11" id="KW-1185">Reference proteome</keyword>
<keyword evidence="5" id="KW-0496">Mitochondrion</keyword>
<dbReference type="GO" id="GO:0005762">
    <property type="term" value="C:mitochondrial large ribosomal subunit"/>
    <property type="evidence" value="ECO:0007669"/>
    <property type="project" value="TreeGrafter"/>
</dbReference>
<evidence type="ECO:0000256" key="4">
    <source>
        <dbReference type="ARBA" id="ARBA00023054"/>
    </source>
</evidence>
<dbReference type="InterPro" id="IPR008914">
    <property type="entry name" value="PEBP"/>
</dbReference>
<evidence type="ECO:0000256" key="9">
    <source>
        <dbReference type="ARBA" id="ARBA00041206"/>
    </source>
</evidence>
<dbReference type="EMBL" id="JAANHZ010000244">
    <property type="protein sequence ID" value="KAG5313623.1"/>
    <property type="molecule type" value="Genomic_DNA"/>
</dbReference>
<name>A0A836JAT3_9HYME</name>
<dbReference type="FunFam" id="3.90.280.10:FF:000002">
    <property type="entry name" value="39S ribosomal protein L38, mitochondrial"/>
    <property type="match status" value="1"/>
</dbReference>
<sequence>TSICTYICRDMSVKLLRYLVSDFIPKGQHVRHGHRIRGKPPTIARTLKQRLEELNREDPTLDFKVNIGYLVAKTTRRSITSDWMNMIIARRNNAELEKSSRARKLLVDLKIVKEDWLQMDGPSHIHRIAKHYGIYNDLYGDAYFMPVVPLNVSYDLEDDKLIKVYTGNVIKPSEASKAPDVTYNAEDGTLWSLIMCTPDGNLTSKNNEYCHWFIGNIPGNRLKEGEELVDYLQPIAPYGIGYCRYIFVLYKQNHSIDFSEYKKAKPCLNLEDRNWRTLDFYRKYQDQLTPAGLAFFQSDWDHSLKEFYYNTLKMRVPIFRYNFPKPYIKKQTWFPLKEPFNIYLDKYRDPKQIKKEFLLRKLKKVHPFDGPELSRRFPLAHLDRKYIPSWLKFEIIKKTLGYGHVNDLDEY</sequence>
<evidence type="ECO:0000256" key="2">
    <source>
        <dbReference type="ARBA" id="ARBA00022946"/>
    </source>
</evidence>
<evidence type="ECO:0000256" key="7">
    <source>
        <dbReference type="ARBA" id="ARBA00038016"/>
    </source>
</evidence>
<dbReference type="InterPro" id="IPR035810">
    <property type="entry name" value="PEBP_euk"/>
</dbReference>
<feature type="non-terminal residue" evidence="10">
    <location>
        <position position="1"/>
    </location>
</feature>
<dbReference type="InterPro" id="IPR036610">
    <property type="entry name" value="PEBP-like_sf"/>
</dbReference>
<accession>A0A836JAT3</accession>
<dbReference type="PANTHER" id="PTHR11362">
    <property type="entry name" value="PHOSPHATIDYLETHANOLAMINE-BINDING PROTEIN"/>
    <property type="match status" value="1"/>
</dbReference>